<keyword evidence="1" id="KW-0812">Transmembrane</keyword>
<protein>
    <submittedName>
        <fullName evidence="2">Uncharacterized protein</fullName>
    </submittedName>
</protein>
<gene>
    <name evidence="2" type="ORF">Tcan_13986</name>
</gene>
<sequence length="192" mass="22240">MAHAQLCNYRAMINRCDEQCGTFQMEAFSTETFMATFSLPDGLTHFNHNDRSYQCCCGLLHVKHAMKVSVLMYSILLTMLVVVVYTNNAELDIYRLLTEEATGFLSLLLIIYALIREDPLATAIFTVFQMCVFAFMCVFSLFGFRFDVLLDTVLGAFHCVLISTSYYTYMYFSDWKSYRQRPSISYTMRTDQ</sequence>
<keyword evidence="1" id="KW-0472">Membrane</keyword>
<comment type="caution">
    <text evidence="2">The sequence shown here is derived from an EMBL/GenBank/DDBJ whole genome shotgun (WGS) entry which is preliminary data.</text>
</comment>
<keyword evidence="3" id="KW-1185">Reference proteome</keyword>
<name>A0A0B2VY55_TOXCA</name>
<dbReference type="Proteomes" id="UP000031036">
    <property type="component" value="Unassembled WGS sequence"/>
</dbReference>
<reference evidence="2 3" key="1">
    <citation type="submission" date="2014-11" db="EMBL/GenBank/DDBJ databases">
        <title>Genetic blueprint of the zoonotic pathogen Toxocara canis.</title>
        <authorList>
            <person name="Zhu X.-Q."/>
            <person name="Korhonen P.K."/>
            <person name="Cai H."/>
            <person name="Young N.D."/>
            <person name="Nejsum P."/>
            <person name="von Samson-Himmelstjerna G."/>
            <person name="Boag P.R."/>
            <person name="Tan P."/>
            <person name="Li Q."/>
            <person name="Min J."/>
            <person name="Yang Y."/>
            <person name="Wang X."/>
            <person name="Fang X."/>
            <person name="Hall R.S."/>
            <person name="Hofmann A."/>
            <person name="Sternberg P.W."/>
            <person name="Jex A.R."/>
            <person name="Gasser R.B."/>
        </authorList>
    </citation>
    <scope>NUCLEOTIDE SEQUENCE [LARGE SCALE GENOMIC DNA]</scope>
    <source>
        <strain evidence="2">PN_DK_2014</strain>
    </source>
</reference>
<dbReference type="OrthoDB" id="10406988at2759"/>
<feature type="transmembrane region" description="Helical" evidence="1">
    <location>
        <begin position="152"/>
        <end position="172"/>
    </location>
</feature>
<dbReference type="AlphaFoldDB" id="A0A0B2VY55"/>
<keyword evidence="1" id="KW-1133">Transmembrane helix</keyword>
<evidence type="ECO:0000256" key="1">
    <source>
        <dbReference type="SAM" id="Phobius"/>
    </source>
</evidence>
<feature type="transmembrane region" description="Helical" evidence="1">
    <location>
        <begin position="70"/>
        <end position="87"/>
    </location>
</feature>
<dbReference type="EMBL" id="JPKZ01000631">
    <property type="protein sequence ID" value="KHN86354.1"/>
    <property type="molecule type" value="Genomic_DNA"/>
</dbReference>
<organism evidence="2 3">
    <name type="scientific">Toxocara canis</name>
    <name type="common">Canine roundworm</name>
    <dbReference type="NCBI Taxonomy" id="6265"/>
    <lineage>
        <taxon>Eukaryota</taxon>
        <taxon>Metazoa</taxon>
        <taxon>Ecdysozoa</taxon>
        <taxon>Nematoda</taxon>
        <taxon>Chromadorea</taxon>
        <taxon>Rhabditida</taxon>
        <taxon>Spirurina</taxon>
        <taxon>Ascaridomorpha</taxon>
        <taxon>Ascaridoidea</taxon>
        <taxon>Toxocaridae</taxon>
        <taxon>Toxocara</taxon>
    </lineage>
</organism>
<accession>A0A0B2VY55</accession>
<feature type="transmembrane region" description="Helical" evidence="1">
    <location>
        <begin position="93"/>
        <end position="115"/>
    </location>
</feature>
<proteinExistence type="predicted"/>
<evidence type="ECO:0000313" key="3">
    <source>
        <dbReference type="Proteomes" id="UP000031036"/>
    </source>
</evidence>
<evidence type="ECO:0000313" key="2">
    <source>
        <dbReference type="EMBL" id="KHN86354.1"/>
    </source>
</evidence>
<feature type="transmembrane region" description="Helical" evidence="1">
    <location>
        <begin position="122"/>
        <end position="146"/>
    </location>
</feature>